<protein>
    <submittedName>
        <fullName evidence="1">Uncharacterized protein</fullName>
    </submittedName>
</protein>
<gene>
    <name evidence="1" type="ORF">A2931_00240</name>
</gene>
<proteinExistence type="predicted"/>
<sequence length="248" mass="28341">MNHYEGLDKQINWVYNRKIVPARLWFRHWVGMRGEQIKGGPVMAKSNEAVKFAGQFQAVIGEISGRLEKRGGNVVDVVSRLALPGNAWALDEIDAVFAKLLNIFRVKMGGKRGIAAVVEASGYTGYDPSIIERCELQKGYERWATVEIFDMKHFDHDPSDAEVEAEYVRRGLKRPDVDHAVHFGEQFQHLPVEGRPIIFYLQNPVLGAGGFRCVLGLWRYGADRKLGWHWLNSGLRWDRDYRFAGVRE</sequence>
<reference evidence="1 2" key="1">
    <citation type="journal article" date="2016" name="Nat. Commun.">
        <title>Thousands of microbial genomes shed light on interconnected biogeochemical processes in an aquifer system.</title>
        <authorList>
            <person name="Anantharaman K."/>
            <person name="Brown C.T."/>
            <person name="Hug L.A."/>
            <person name="Sharon I."/>
            <person name="Castelle C.J."/>
            <person name="Probst A.J."/>
            <person name="Thomas B.C."/>
            <person name="Singh A."/>
            <person name="Wilkins M.J."/>
            <person name="Karaoz U."/>
            <person name="Brodie E.L."/>
            <person name="Williams K.H."/>
            <person name="Hubbard S.S."/>
            <person name="Banfield J.F."/>
        </authorList>
    </citation>
    <scope>NUCLEOTIDE SEQUENCE [LARGE SCALE GENOMIC DNA]</scope>
</reference>
<name>A0A1G2EYN3_9BACT</name>
<organism evidence="1 2">
    <name type="scientific">Candidatus Niyogibacteria bacterium RIFCSPLOWO2_01_FULL_45_48</name>
    <dbReference type="NCBI Taxonomy" id="1801724"/>
    <lineage>
        <taxon>Bacteria</taxon>
        <taxon>Candidatus Niyogiibacteriota</taxon>
    </lineage>
</organism>
<dbReference type="Proteomes" id="UP000177486">
    <property type="component" value="Unassembled WGS sequence"/>
</dbReference>
<dbReference type="EMBL" id="MHMQ01000019">
    <property type="protein sequence ID" value="OGZ30500.1"/>
    <property type="molecule type" value="Genomic_DNA"/>
</dbReference>
<comment type="caution">
    <text evidence="1">The sequence shown here is derived from an EMBL/GenBank/DDBJ whole genome shotgun (WGS) entry which is preliminary data.</text>
</comment>
<evidence type="ECO:0000313" key="1">
    <source>
        <dbReference type="EMBL" id="OGZ30500.1"/>
    </source>
</evidence>
<evidence type="ECO:0000313" key="2">
    <source>
        <dbReference type="Proteomes" id="UP000177486"/>
    </source>
</evidence>
<dbReference type="AlphaFoldDB" id="A0A1G2EYN3"/>
<accession>A0A1G2EYN3</accession>